<dbReference type="OrthoDB" id="9803599at2"/>
<keyword evidence="6 14" id="KW-0720">Serine protease</keyword>
<evidence type="ECO:0000256" key="3">
    <source>
        <dbReference type="ARBA" id="ARBA00022670"/>
    </source>
</evidence>
<dbReference type="InterPro" id="IPR015947">
    <property type="entry name" value="PUA-like_sf"/>
</dbReference>
<dbReference type="GO" id="GO:0016887">
    <property type="term" value="F:ATP hydrolysis activity"/>
    <property type="evidence" value="ECO:0007669"/>
    <property type="project" value="UniProtKB-UniRule"/>
</dbReference>
<dbReference type="PROSITE" id="PS51786">
    <property type="entry name" value="LON_PROTEOLYTIC"/>
    <property type="match status" value="1"/>
</dbReference>
<comment type="subcellular location">
    <subcellularLocation>
        <location evidence="1 14 15">Cytoplasm</location>
    </subcellularLocation>
</comment>
<evidence type="ECO:0000256" key="14">
    <source>
        <dbReference type="HAMAP-Rule" id="MF_01973"/>
    </source>
</evidence>
<dbReference type="GO" id="GO:0004176">
    <property type="term" value="F:ATP-dependent peptidase activity"/>
    <property type="evidence" value="ECO:0007669"/>
    <property type="project" value="UniProtKB-UniRule"/>
</dbReference>
<keyword evidence="8 14" id="KW-0346">Stress response</keyword>
<feature type="binding site" evidence="14 17">
    <location>
        <begin position="362"/>
        <end position="369"/>
    </location>
    <ligand>
        <name>ATP</name>
        <dbReference type="ChEBI" id="CHEBI:30616"/>
    </ligand>
</feature>
<evidence type="ECO:0000256" key="12">
    <source>
        <dbReference type="ARBA" id="ARBA00071934"/>
    </source>
</evidence>
<dbReference type="InterPro" id="IPR054594">
    <property type="entry name" value="Lon_lid"/>
</dbReference>
<accession>A0A1M6I7K5</accession>
<dbReference type="InterPro" id="IPR003593">
    <property type="entry name" value="AAA+_ATPase"/>
</dbReference>
<dbReference type="Gene3D" id="3.40.50.300">
    <property type="entry name" value="P-loop containing nucleotide triphosphate hydrolases"/>
    <property type="match status" value="1"/>
</dbReference>
<dbReference type="InterPro" id="IPR027417">
    <property type="entry name" value="P-loop_NTPase"/>
</dbReference>
<dbReference type="Gene3D" id="1.20.5.5270">
    <property type="match status" value="1"/>
</dbReference>
<keyword evidence="2 14" id="KW-0963">Cytoplasm</keyword>
<comment type="similarity">
    <text evidence="14 15 18 19">Belongs to the peptidase S16 family.</text>
</comment>
<feature type="active site" evidence="14 16">
    <location>
        <position position="685"/>
    </location>
</feature>
<evidence type="ECO:0000256" key="8">
    <source>
        <dbReference type="ARBA" id="ARBA00023016"/>
    </source>
</evidence>
<evidence type="ECO:0000256" key="13">
    <source>
        <dbReference type="ARBA" id="ARBA00082722"/>
    </source>
</evidence>
<evidence type="ECO:0000259" key="20">
    <source>
        <dbReference type="PROSITE" id="PS51786"/>
    </source>
</evidence>
<dbReference type="GO" id="GO:0006515">
    <property type="term" value="P:protein quality control for misfolded or incompletely synthesized proteins"/>
    <property type="evidence" value="ECO:0007669"/>
    <property type="project" value="UniProtKB-UniRule"/>
</dbReference>
<evidence type="ECO:0000256" key="7">
    <source>
        <dbReference type="ARBA" id="ARBA00022840"/>
    </source>
</evidence>
<keyword evidence="5 14" id="KW-0378">Hydrolase</keyword>
<comment type="catalytic activity">
    <reaction evidence="9 14 15 18">
        <text>Hydrolysis of proteins in presence of ATP.</text>
        <dbReference type="EC" id="3.4.21.53"/>
    </reaction>
</comment>
<dbReference type="Pfam" id="PF00004">
    <property type="entry name" value="AAA"/>
    <property type="match status" value="1"/>
</dbReference>
<dbReference type="GO" id="GO:0005524">
    <property type="term" value="F:ATP binding"/>
    <property type="evidence" value="ECO:0007669"/>
    <property type="project" value="UniProtKB-UniRule"/>
</dbReference>
<dbReference type="InterPro" id="IPR027065">
    <property type="entry name" value="Lon_Prtase"/>
</dbReference>
<evidence type="ECO:0000256" key="18">
    <source>
        <dbReference type="PROSITE-ProRule" id="PRU01122"/>
    </source>
</evidence>
<feature type="active site" evidence="14 16">
    <location>
        <position position="728"/>
    </location>
</feature>
<dbReference type="InterPro" id="IPR027543">
    <property type="entry name" value="Lon_bac"/>
</dbReference>
<evidence type="ECO:0000256" key="6">
    <source>
        <dbReference type="ARBA" id="ARBA00022825"/>
    </source>
</evidence>
<dbReference type="PANTHER" id="PTHR10046">
    <property type="entry name" value="ATP DEPENDENT LON PROTEASE FAMILY MEMBER"/>
    <property type="match status" value="1"/>
</dbReference>
<comment type="subunit">
    <text evidence="14 15">Homohexamer. Organized in a ring with a central cavity.</text>
</comment>
<dbReference type="SMART" id="SM00382">
    <property type="entry name" value="AAA"/>
    <property type="match status" value="1"/>
</dbReference>
<evidence type="ECO:0000256" key="9">
    <source>
        <dbReference type="ARBA" id="ARBA00050665"/>
    </source>
</evidence>
<dbReference type="HAMAP" id="MF_01973">
    <property type="entry name" value="lon_bact"/>
    <property type="match status" value="1"/>
</dbReference>
<reference evidence="22 23" key="1">
    <citation type="submission" date="2016-11" db="EMBL/GenBank/DDBJ databases">
        <authorList>
            <person name="Varghese N."/>
            <person name="Submissions S."/>
        </authorList>
    </citation>
    <scope>NUCLEOTIDE SEQUENCE [LARGE SCALE GENOMIC DNA]</scope>
    <source>
        <strain evidence="22 23">DSM 19027</strain>
    </source>
</reference>
<keyword evidence="3 14" id="KW-0645">Protease</keyword>
<proteinExistence type="evidence at transcript level"/>
<evidence type="ECO:0000256" key="19">
    <source>
        <dbReference type="RuleBase" id="RU000591"/>
    </source>
</evidence>
<dbReference type="PROSITE" id="PS01046">
    <property type="entry name" value="LON_SER"/>
    <property type="match status" value="1"/>
</dbReference>
<evidence type="ECO:0000313" key="22">
    <source>
        <dbReference type="EMBL" id="SHJ30385.1"/>
    </source>
</evidence>
<comment type="function">
    <text evidence="10 14">ATP-dependent serine protease that mediates the selective degradation of mutant and abnormal proteins as well as certain short-lived regulatory proteins. Required for cellular homeostasis and for survival from DNA damage and developmental changes induced by stress. Degrades polypeptides processively to yield small peptide fragments that are 5 to 10 amino acids long. Binds to DNA in a double-stranded, site-specific manner.</text>
</comment>
<keyword evidence="4 14" id="KW-0547">Nucleotide-binding</keyword>
<dbReference type="GO" id="GO:0034605">
    <property type="term" value="P:cellular response to heat"/>
    <property type="evidence" value="ECO:0007669"/>
    <property type="project" value="UniProtKB-UniRule"/>
</dbReference>
<dbReference type="EMBL" id="FQZP01000039">
    <property type="protein sequence ID" value="SHJ30385.1"/>
    <property type="molecule type" value="Genomic_DNA"/>
</dbReference>
<dbReference type="SUPFAM" id="SSF88697">
    <property type="entry name" value="PUA domain-like"/>
    <property type="match status" value="1"/>
</dbReference>
<dbReference type="InterPro" id="IPR008269">
    <property type="entry name" value="Lon_proteolytic"/>
</dbReference>
<dbReference type="InterPro" id="IPR003959">
    <property type="entry name" value="ATPase_AAA_core"/>
</dbReference>
<dbReference type="EC" id="3.4.21.53" evidence="11 14"/>
<evidence type="ECO:0000256" key="2">
    <source>
        <dbReference type="ARBA" id="ARBA00022490"/>
    </source>
</evidence>
<dbReference type="FunFam" id="3.40.50.300:FF:000021">
    <property type="entry name" value="Lon protease homolog"/>
    <property type="match status" value="1"/>
</dbReference>
<dbReference type="GO" id="GO:0004252">
    <property type="term" value="F:serine-type endopeptidase activity"/>
    <property type="evidence" value="ECO:0007669"/>
    <property type="project" value="UniProtKB-UniRule"/>
</dbReference>
<evidence type="ECO:0000256" key="4">
    <source>
        <dbReference type="ARBA" id="ARBA00022741"/>
    </source>
</evidence>
<dbReference type="Gene3D" id="1.10.8.60">
    <property type="match status" value="1"/>
</dbReference>
<dbReference type="GO" id="GO:0043565">
    <property type="term" value="F:sequence-specific DNA binding"/>
    <property type="evidence" value="ECO:0007669"/>
    <property type="project" value="UniProtKB-UniRule"/>
</dbReference>
<dbReference type="InterPro" id="IPR046336">
    <property type="entry name" value="Lon_prtase_N_sf"/>
</dbReference>
<dbReference type="InterPro" id="IPR008268">
    <property type="entry name" value="Peptidase_S16_AS"/>
</dbReference>
<dbReference type="PIRSF" id="PIRSF001174">
    <property type="entry name" value="Lon_proteas"/>
    <property type="match status" value="1"/>
</dbReference>
<dbReference type="FunFam" id="1.20.5.5270:FF:000002">
    <property type="entry name" value="Lon protease homolog"/>
    <property type="match status" value="1"/>
</dbReference>
<dbReference type="InterPro" id="IPR003111">
    <property type="entry name" value="Lon_prtase_N"/>
</dbReference>
<dbReference type="Gene3D" id="1.20.58.1480">
    <property type="match status" value="1"/>
</dbReference>
<comment type="induction">
    <text evidence="14">By heat shock.</text>
</comment>
<dbReference type="Gene3D" id="2.30.130.40">
    <property type="entry name" value="LON domain-like"/>
    <property type="match status" value="1"/>
</dbReference>
<evidence type="ECO:0000259" key="21">
    <source>
        <dbReference type="PROSITE" id="PS51787"/>
    </source>
</evidence>
<evidence type="ECO:0000256" key="16">
    <source>
        <dbReference type="PIRSR" id="PIRSR001174-1"/>
    </source>
</evidence>
<gene>
    <name evidence="14" type="primary">lon</name>
    <name evidence="22" type="ORF">SAMN05444373_103923</name>
</gene>
<dbReference type="InterPro" id="IPR004815">
    <property type="entry name" value="Lon_bac/euk-typ"/>
</dbReference>
<keyword evidence="23" id="KW-1185">Reference proteome</keyword>
<dbReference type="SUPFAM" id="SSF52540">
    <property type="entry name" value="P-loop containing nucleoside triphosphate hydrolases"/>
    <property type="match status" value="1"/>
</dbReference>
<dbReference type="Pfam" id="PF22667">
    <property type="entry name" value="Lon_lid"/>
    <property type="match status" value="1"/>
</dbReference>
<dbReference type="InterPro" id="IPR014721">
    <property type="entry name" value="Ribsml_uS5_D2-typ_fold_subgr"/>
</dbReference>
<dbReference type="Gene3D" id="3.30.230.10">
    <property type="match status" value="1"/>
</dbReference>
<evidence type="ECO:0000313" key="23">
    <source>
        <dbReference type="Proteomes" id="UP000324781"/>
    </source>
</evidence>
<protein>
    <recommendedName>
        <fullName evidence="12 14">Lon protease</fullName>
        <ecNumber evidence="11 14">3.4.21.53</ecNumber>
    </recommendedName>
    <alternativeName>
        <fullName evidence="13 14">ATP-dependent protease La</fullName>
    </alternativeName>
</protein>
<evidence type="ECO:0000256" key="15">
    <source>
        <dbReference type="PIRNR" id="PIRNR001174"/>
    </source>
</evidence>
<name>A0A1M6I7K5_9FIRM</name>
<feature type="domain" description="Lon proteolytic" evidence="20">
    <location>
        <begin position="598"/>
        <end position="779"/>
    </location>
</feature>
<feature type="domain" description="Lon N-terminal" evidence="21">
    <location>
        <begin position="15"/>
        <end position="210"/>
    </location>
</feature>
<sequence length="807" mass="90538">MADRVNDRNNKIRLMPLLPLRGIVVYPHMILHFDVGRTKSIKAIEEAMLEEQLIFLVAQKDPSIEDPTPEDIYTCGTIARIKQLLRLPGDTIRVLVEGIGRAKLVGIVQTEPYYLARIRPVKVYSIRSGKTDIQALARQVVEHFEQYAKLSGKISPDASLSITAIDDLTRLPDVIASNLSIALDLKQSVLEELSPKRRLERLLDILVNENEILEIEKNISNKVRQQIDKNQREYYLREQLKAIQRELGESEGVLTEVEEYREKISQANLPEEVREKALKEVDRFSRMHSTSAESGVIRTYLDTILELPWNRKTEERLDLQYAAEILDRDHYGLTKVKERILEYLSVRKLRNGLHGPIICLAGPPGVGKTSIARSIAEALNRNYVRMSLGGVRDEAEIRGHRRTYVGSMPGRIISALRQAGSSNPLILLDEIDKMSSDFRGDPAAALLEVLDTEQNKDFRDHYLELPFDLSDVMFITTANYKEAIPRPLLDRMEVIDITGYTEDEKVCIATRHLIPKQLAAHGLDASKVRFEESAVREIVVHYTREAGVRNLERSIATVMRKAAKLLVSGEKKMVRVTAGTVKNYLGGRKYLYDKANEMDEVGIVRGLAWTPVGGDTMAIEVNIMPGEGMLELTGQLGEVMKESARIARSYIRSVAEKYGLDTSFHKHYDMHIHVPEGAIPKDGPSAGITLATAMMSALSGIPVRKNVAMTGEITLRGRILPIGGLKEKVLAAHRAGVEKVLIPKDNVKDIEEIPENIRDKIKLIPVSHMDEVFRLALVRMPDGHKKVTAGMPGMEKAAEEAAVSLEH</sequence>
<dbReference type="AlphaFoldDB" id="A0A1M6I7K5"/>
<dbReference type="CDD" id="cd19500">
    <property type="entry name" value="RecA-like_Lon"/>
    <property type="match status" value="1"/>
</dbReference>
<dbReference type="Pfam" id="PF05362">
    <property type="entry name" value="Lon_C"/>
    <property type="match status" value="1"/>
</dbReference>
<dbReference type="SMART" id="SM00464">
    <property type="entry name" value="LON"/>
    <property type="match status" value="1"/>
</dbReference>
<evidence type="ECO:0000256" key="5">
    <source>
        <dbReference type="ARBA" id="ARBA00022801"/>
    </source>
</evidence>
<evidence type="ECO:0000256" key="17">
    <source>
        <dbReference type="PIRSR" id="PIRSR001174-2"/>
    </source>
</evidence>
<dbReference type="NCBIfam" id="NF008053">
    <property type="entry name" value="PRK10787.1"/>
    <property type="match status" value="1"/>
</dbReference>
<evidence type="ECO:0000256" key="10">
    <source>
        <dbReference type="ARBA" id="ARBA00053875"/>
    </source>
</evidence>
<dbReference type="InterPro" id="IPR020568">
    <property type="entry name" value="Ribosomal_Su5_D2-typ_SF"/>
</dbReference>
<dbReference type="PRINTS" id="PR00830">
    <property type="entry name" value="ENDOLAPTASE"/>
</dbReference>
<dbReference type="NCBIfam" id="TIGR00763">
    <property type="entry name" value="lon"/>
    <property type="match status" value="1"/>
</dbReference>
<dbReference type="PROSITE" id="PS51787">
    <property type="entry name" value="LON_N"/>
    <property type="match status" value="1"/>
</dbReference>
<dbReference type="Pfam" id="PF02190">
    <property type="entry name" value="LON_substr_bdg"/>
    <property type="match status" value="1"/>
</dbReference>
<dbReference type="SUPFAM" id="SSF54211">
    <property type="entry name" value="Ribosomal protein S5 domain 2-like"/>
    <property type="match status" value="1"/>
</dbReference>
<organism evidence="22 23">
    <name type="scientific">Thermoclostridium caenicola</name>
    <dbReference type="NCBI Taxonomy" id="659425"/>
    <lineage>
        <taxon>Bacteria</taxon>
        <taxon>Bacillati</taxon>
        <taxon>Bacillota</taxon>
        <taxon>Clostridia</taxon>
        <taxon>Eubacteriales</taxon>
        <taxon>Oscillospiraceae</taxon>
        <taxon>Thermoclostridium</taxon>
    </lineage>
</organism>
<evidence type="ECO:0000256" key="1">
    <source>
        <dbReference type="ARBA" id="ARBA00004496"/>
    </source>
</evidence>
<dbReference type="RefSeq" id="WP_149679161.1">
    <property type="nucleotide sequence ID" value="NZ_FQZP01000039.1"/>
</dbReference>
<keyword evidence="7 14" id="KW-0067">ATP-binding</keyword>
<dbReference type="Proteomes" id="UP000324781">
    <property type="component" value="Unassembled WGS sequence"/>
</dbReference>
<evidence type="ECO:0000256" key="11">
    <source>
        <dbReference type="ARBA" id="ARBA00066743"/>
    </source>
</evidence>
<dbReference type="GO" id="GO:0005737">
    <property type="term" value="C:cytoplasm"/>
    <property type="evidence" value="ECO:0007669"/>
    <property type="project" value="UniProtKB-SubCell"/>
</dbReference>